<sequence length="1295" mass="148085">MKKHILLLLTLILQSLFSAFGQQISYLQLERIHNDTESSITSCFLQDPSGLIWFGSNAGLLSYDGYTAHAHFEYGTENNVRIYCGIYIGDCFYLGTDNGILIYNYKTDHYLPAPVSFPPDVRSIARQEDRLWIGTFSGLFLYDLNTKRLRQFTPRNSNLPHPTIYSLLLSSDSTLYVGTYNGLCSFDEEKNDFKQINIQNPNEHKNLFINALLEDKEERCIWIGTEGELMKYKPDGKTERIESFHRNSIKSLAFDTEKNLLLGTDNGMYIFDKSTRQITHLRHDSRNTASLPNNIVWSLFADANANVWIGTDNGVSLAKNSRHYRFMPIWQLTDSGEGNQFYSILHDSKGTYWIGGTDGLLQLTSLDEEKPQVRWFKVNTSLPLAHNRIRHIYEDNDGDVWIATDGSIERYDKQTRQFVHYFITDSTHTYNANWAYYLFEDKQKNLWISTCLGGIFRISMKKLKESRSNYLIADKNYTSADGLKSMFVNQIVQDKTGNIWLMLYNNGIQKLNPETNAISTFNLPDSLSGTQPDFLMTDSEGLVWIGCHNQILRIDPATEHTDLIPLEESHDCGILSMTEVENAIWISTSKGLWTICKSECKATRLRIADRPFSCLYYDKTNRRVILGGNDGIGICSQSIVNEPEQMPTTVRLTGIYVNNHPFKTEKSIRYSETVSLKHTENNLILEFSDLPYSQTERKMFAYRLKGLDSKWHLENGHSNRIVYNNLPYGKYQLSVKDMESGKETDNLLTVNILPPWYYTLWAKICYFMLASALIAWIINFFVVKNRLRLERIEKRQILEQSRRKINFLSNISHDLKNPVSMIIAPVSKLIIDTKDSRQKAMLESVYRNAMSLNAMIHKLLDFNRIDSKEDSFLITSRIELVSRVRSIYMGFAEADVTHKHEWKFTSDTDKLYMDMDAVKFDSIINNLLSNANKYTPEEGSVSVAIHYDEERETVSITISDTGIGIPQNELPYIFQRFFQSSRTKHVKEGTGIGLYLVKTYTEMHHGAVSVTSDDGKGTSFTLSFPADRTINLQPAEVENTEDEDKQTVLVVDDNAEMRDMIGNILTGHYNCLYASDGKEALSSVGSHMPDLIISDFMMPVMDGIEMSDILKKNINTSTIPIILLTAKDDRETRRESLQSKIDAFISKPFDAELLLYKVAQLLDNKAAYETKARVDSLSTPKEPDNIASQDEKFLAGITQLIEDHISDSDLNVNSLCELSGMGSKQIYRKLKQLTGMSPVEYIKSIRMKKAAMLLKQKKFSIAEVMYMVGYSNPSYFSKCFQAAFGKTPRQYTAES</sequence>
<dbReference type="SMART" id="SM00448">
    <property type="entry name" value="REC"/>
    <property type="match status" value="1"/>
</dbReference>
<dbReference type="PANTHER" id="PTHR43547:SF2">
    <property type="entry name" value="HYBRID SIGNAL TRANSDUCTION HISTIDINE KINASE C"/>
    <property type="match status" value="1"/>
</dbReference>
<dbReference type="InterPro" id="IPR009057">
    <property type="entry name" value="Homeodomain-like_sf"/>
</dbReference>
<comment type="catalytic activity">
    <reaction evidence="1">
        <text>ATP + protein L-histidine = ADP + protein N-phospho-L-histidine.</text>
        <dbReference type="EC" id="2.7.13.3"/>
    </reaction>
</comment>
<dbReference type="Proteomes" id="UP000784286">
    <property type="component" value="Unassembled WGS sequence"/>
</dbReference>
<feature type="domain" description="Histidine kinase" evidence="13">
    <location>
        <begin position="810"/>
        <end position="1028"/>
    </location>
</feature>
<reference evidence="15" key="1">
    <citation type="journal article" date="2021" name="PeerJ">
        <title>Extensive microbial diversity within the chicken gut microbiome revealed by metagenomics and culture.</title>
        <authorList>
            <person name="Gilroy R."/>
            <person name="Ravi A."/>
            <person name="Getino M."/>
            <person name="Pursley I."/>
            <person name="Horton D.L."/>
            <person name="Alikhan N.F."/>
            <person name="Baker D."/>
            <person name="Gharbi K."/>
            <person name="Hall N."/>
            <person name="Watson M."/>
            <person name="Adriaenssens E.M."/>
            <person name="Foster-Nyarko E."/>
            <person name="Jarju S."/>
            <person name="Secka A."/>
            <person name="Antonio M."/>
            <person name="Oren A."/>
            <person name="Chaudhuri R.R."/>
            <person name="La Ragione R."/>
            <person name="Hildebrand F."/>
            <person name="Pallen M.J."/>
        </authorList>
    </citation>
    <scope>NUCLEOTIDE SEQUENCE</scope>
    <source>
        <strain evidence="15">8470</strain>
    </source>
</reference>
<dbReference type="Pfam" id="PF00072">
    <property type="entry name" value="Response_reg"/>
    <property type="match status" value="1"/>
</dbReference>
<dbReference type="PRINTS" id="PR00344">
    <property type="entry name" value="BCTRLSENSOR"/>
</dbReference>
<dbReference type="Pfam" id="PF12833">
    <property type="entry name" value="HTH_18"/>
    <property type="match status" value="1"/>
</dbReference>
<keyword evidence="9" id="KW-0805">Transcription regulation</keyword>
<dbReference type="Gene3D" id="2.130.10.10">
    <property type="entry name" value="YVTN repeat-like/Quinoprotein amine dehydrogenase"/>
    <property type="match status" value="2"/>
</dbReference>
<proteinExistence type="predicted"/>
<feature type="domain" description="HTH araC/xylS-type" evidence="12">
    <location>
        <begin position="1195"/>
        <end position="1294"/>
    </location>
</feature>
<accession>A0A948TPK7</accession>
<evidence type="ECO:0000256" key="5">
    <source>
        <dbReference type="ARBA" id="ARBA00022741"/>
    </source>
</evidence>
<dbReference type="Gene3D" id="2.60.40.10">
    <property type="entry name" value="Immunoglobulins"/>
    <property type="match status" value="1"/>
</dbReference>
<dbReference type="InterPro" id="IPR013783">
    <property type="entry name" value="Ig-like_fold"/>
</dbReference>
<evidence type="ECO:0000259" key="12">
    <source>
        <dbReference type="PROSITE" id="PS01124"/>
    </source>
</evidence>
<keyword evidence="3 11" id="KW-0597">Phosphoprotein</keyword>
<evidence type="ECO:0000256" key="11">
    <source>
        <dbReference type="PROSITE-ProRule" id="PRU00169"/>
    </source>
</evidence>
<evidence type="ECO:0000256" key="8">
    <source>
        <dbReference type="ARBA" id="ARBA00023012"/>
    </source>
</evidence>
<dbReference type="PROSITE" id="PS01124">
    <property type="entry name" value="HTH_ARAC_FAMILY_2"/>
    <property type="match status" value="1"/>
</dbReference>
<keyword evidence="8" id="KW-0902">Two-component regulatory system</keyword>
<protein>
    <recommendedName>
        <fullName evidence="2">histidine kinase</fullName>
        <ecNumber evidence="2">2.7.13.3</ecNumber>
    </recommendedName>
</protein>
<dbReference type="Pfam" id="PF02518">
    <property type="entry name" value="HATPase_c"/>
    <property type="match status" value="1"/>
</dbReference>
<evidence type="ECO:0000256" key="4">
    <source>
        <dbReference type="ARBA" id="ARBA00022679"/>
    </source>
</evidence>
<dbReference type="InterPro" id="IPR001789">
    <property type="entry name" value="Sig_transdc_resp-reg_receiver"/>
</dbReference>
<dbReference type="Pfam" id="PF07494">
    <property type="entry name" value="Reg_prop"/>
    <property type="match status" value="2"/>
</dbReference>
<dbReference type="PROSITE" id="PS50109">
    <property type="entry name" value="HIS_KIN"/>
    <property type="match status" value="1"/>
</dbReference>
<organism evidence="15 16">
    <name type="scientific">Candidatus Phocaeicola excrementipullorum</name>
    <dbReference type="NCBI Taxonomy" id="2838731"/>
    <lineage>
        <taxon>Bacteria</taxon>
        <taxon>Pseudomonadati</taxon>
        <taxon>Bacteroidota</taxon>
        <taxon>Bacteroidia</taxon>
        <taxon>Bacteroidales</taxon>
        <taxon>Bacteroidaceae</taxon>
        <taxon>Phocaeicola</taxon>
    </lineage>
</organism>
<dbReference type="InterPro" id="IPR036890">
    <property type="entry name" value="HATPase_C_sf"/>
</dbReference>
<evidence type="ECO:0000256" key="1">
    <source>
        <dbReference type="ARBA" id="ARBA00000085"/>
    </source>
</evidence>
<evidence type="ECO:0000256" key="9">
    <source>
        <dbReference type="ARBA" id="ARBA00023015"/>
    </source>
</evidence>
<dbReference type="SUPFAM" id="SSF52172">
    <property type="entry name" value="CheY-like"/>
    <property type="match status" value="1"/>
</dbReference>
<dbReference type="Gene3D" id="3.40.50.2300">
    <property type="match status" value="1"/>
</dbReference>
<dbReference type="InterPro" id="IPR018060">
    <property type="entry name" value="HTH_AraC"/>
</dbReference>
<dbReference type="GO" id="GO:0003700">
    <property type="term" value="F:DNA-binding transcription factor activity"/>
    <property type="evidence" value="ECO:0007669"/>
    <property type="project" value="InterPro"/>
</dbReference>
<gene>
    <name evidence="15" type="ORF">H9928_09545</name>
</gene>
<dbReference type="Gene3D" id="3.30.565.10">
    <property type="entry name" value="Histidine kinase-like ATPase, C-terminal domain"/>
    <property type="match status" value="1"/>
</dbReference>
<reference evidence="15" key="2">
    <citation type="submission" date="2021-04" db="EMBL/GenBank/DDBJ databases">
        <authorList>
            <person name="Gilroy R."/>
        </authorList>
    </citation>
    <scope>NUCLEOTIDE SEQUENCE</scope>
    <source>
        <strain evidence="15">8470</strain>
    </source>
</reference>
<feature type="domain" description="Response regulatory" evidence="14">
    <location>
        <begin position="1047"/>
        <end position="1162"/>
    </location>
</feature>
<dbReference type="GO" id="GO:0043565">
    <property type="term" value="F:sequence-specific DNA binding"/>
    <property type="evidence" value="ECO:0007669"/>
    <property type="project" value="InterPro"/>
</dbReference>
<keyword evidence="5" id="KW-0547">Nucleotide-binding</keyword>
<dbReference type="EMBL" id="JAHLFJ010000083">
    <property type="protein sequence ID" value="MBU3856775.1"/>
    <property type="molecule type" value="Genomic_DNA"/>
</dbReference>
<dbReference type="InterPro" id="IPR036097">
    <property type="entry name" value="HisK_dim/P_sf"/>
</dbReference>
<feature type="modified residue" description="4-aspartylphosphate" evidence="11">
    <location>
        <position position="1095"/>
    </location>
</feature>
<dbReference type="Pfam" id="PF00512">
    <property type="entry name" value="HisKA"/>
    <property type="match status" value="1"/>
</dbReference>
<evidence type="ECO:0000259" key="13">
    <source>
        <dbReference type="PROSITE" id="PS50109"/>
    </source>
</evidence>
<dbReference type="InterPro" id="IPR011110">
    <property type="entry name" value="Reg_prop"/>
</dbReference>
<dbReference type="Gene3D" id="1.10.287.130">
    <property type="match status" value="1"/>
</dbReference>
<dbReference type="InterPro" id="IPR005467">
    <property type="entry name" value="His_kinase_dom"/>
</dbReference>
<dbReference type="Gene3D" id="1.10.10.60">
    <property type="entry name" value="Homeodomain-like"/>
    <property type="match status" value="2"/>
</dbReference>
<dbReference type="GO" id="GO:0000155">
    <property type="term" value="F:phosphorelay sensor kinase activity"/>
    <property type="evidence" value="ECO:0007669"/>
    <property type="project" value="InterPro"/>
</dbReference>
<dbReference type="SUPFAM" id="SSF63829">
    <property type="entry name" value="Calcium-dependent phosphotriesterase"/>
    <property type="match status" value="2"/>
</dbReference>
<keyword evidence="4" id="KW-0808">Transferase</keyword>
<dbReference type="SMART" id="SM00388">
    <property type="entry name" value="HisKA"/>
    <property type="match status" value="1"/>
</dbReference>
<dbReference type="PROSITE" id="PS50110">
    <property type="entry name" value="RESPONSE_REGULATORY"/>
    <property type="match status" value="1"/>
</dbReference>
<dbReference type="InterPro" id="IPR003594">
    <property type="entry name" value="HATPase_dom"/>
</dbReference>
<evidence type="ECO:0000256" key="3">
    <source>
        <dbReference type="ARBA" id="ARBA00022553"/>
    </source>
</evidence>
<evidence type="ECO:0000313" key="16">
    <source>
        <dbReference type="Proteomes" id="UP000784286"/>
    </source>
</evidence>
<evidence type="ECO:0000259" key="14">
    <source>
        <dbReference type="PROSITE" id="PS50110"/>
    </source>
</evidence>
<keyword evidence="6" id="KW-0418">Kinase</keyword>
<name>A0A948TPK7_9BACT</name>
<evidence type="ECO:0000256" key="10">
    <source>
        <dbReference type="ARBA" id="ARBA00023163"/>
    </source>
</evidence>
<dbReference type="SMART" id="SM00342">
    <property type="entry name" value="HTH_ARAC"/>
    <property type="match status" value="1"/>
</dbReference>
<dbReference type="InterPro" id="IPR011123">
    <property type="entry name" value="Y_Y_Y"/>
</dbReference>
<evidence type="ECO:0000313" key="15">
    <source>
        <dbReference type="EMBL" id="MBU3856775.1"/>
    </source>
</evidence>
<comment type="caution">
    <text evidence="15">The sequence shown here is derived from an EMBL/GenBank/DDBJ whole genome shotgun (WGS) entry which is preliminary data.</text>
</comment>
<dbReference type="SUPFAM" id="SSF47384">
    <property type="entry name" value="Homodimeric domain of signal transducing histidine kinase"/>
    <property type="match status" value="1"/>
</dbReference>
<dbReference type="InterPro" id="IPR011006">
    <property type="entry name" value="CheY-like_superfamily"/>
</dbReference>
<dbReference type="SUPFAM" id="SSF55874">
    <property type="entry name" value="ATPase domain of HSP90 chaperone/DNA topoisomerase II/histidine kinase"/>
    <property type="match status" value="1"/>
</dbReference>
<dbReference type="FunFam" id="3.30.565.10:FF:000037">
    <property type="entry name" value="Hybrid sensor histidine kinase/response regulator"/>
    <property type="match status" value="1"/>
</dbReference>
<dbReference type="PANTHER" id="PTHR43547">
    <property type="entry name" value="TWO-COMPONENT HISTIDINE KINASE"/>
    <property type="match status" value="1"/>
</dbReference>
<dbReference type="InterPro" id="IPR004358">
    <property type="entry name" value="Sig_transdc_His_kin-like_C"/>
</dbReference>
<dbReference type="SUPFAM" id="SSF46689">
    <property type="entry name" value="Homeodomain-like"/>
    <property type="match status" value="1"/>
</dbReference>
<dbReference type="InterPro" id="IPR015943">
    <property type="entry name" value="WD40/YVTN_repeat-like_dom_sf"/>
</dbReference>
<evidence type="ECO:0000256" key="7">
    <source>
        <dbReference type="ARBA" id="ARBA00022840"/>
    </source>
</evidence>
<evidence type="ECO:0000256" key="2">
    <source>
        <dbReference type="ARBA" id="ARBA00012438"/>
    </source>
</evidence>
<dbReference type="EC" id="2.7.13.3" evidence="2"/>
<dbReference type="InterPro" id="IPR003661">
    <property type="entry name" value="HisK_dim/P_dom"/>
</dbReference>
<keyword evidence="7" id="KW-0067">ATP-binding</keyword>
<dbReference type="GO" id="GO:0005524">
    <property type="term" value="F:ATP binding"/>
    <property type="evidence" value="ECO:0007669"/>
    <property type="project" value="UniProtKB-KW"/>
</dbReference>
<dbReference type="Pfam" id="PF07495">
    <property type="entry name" value="Y_Y_Y"/>
    <property type="match status" value="1"/>
</dbReference>
<dbReference type="CDD" id="cd00082">
    <property type="entry name" value="HisKA"/>
    <property type="match status" value="1"/>
</dbReference>
<dbReference type="SMART" id="SM00387">
    <property type="entry name" value="HATPase_c"/>
    <property type="match status" value="1"/>
</dbReference>
<evidence type="ECO:0000256" key="6">
    <source>
        <dbReference type="ARBA" id="ARBA00022777"/>
    </source>
</evidence>
<keyword evidence="10" id="KW-0804">Transcription</keyword>